<evidence type="ECO:0000256" key="4">
    <source>
        <dbReference type="ARBA" id="ARBA00022989"/>
    </source>
</evidence>
<dbReference type="PANTHER" id="PTHR36115:SF4">
    <property type="entry name" value="MEMBRANE PROTEIN"/>
    <property type="match status" value="1"/>
</dbReference>
<gene>
    <name evidence="9" type="ORF">ABZ510_17660</name>
</gene>
<evidence type="ECO:0000256" key="5">
    <source>
        <dbReference type="ARBA" id="ARBA00023136"/>
    </source>
</evidence>
<keyword evidence="2" id="KW-1003">Cell membrane</keyword>
<dbReference type="EMBL" id="JBEYBF010000011">
    <property type="protein sequence ID" value="MEU1953677.1"/>
    <property type="molecule type" value="Genomic_DNA"/>
</dbReference>
<feature type="compositionally biased region" description="Pro residues" evidence="6">
    <location>
        <begin position="66"/>
        <end position="76"/>
    </location>
</feature>
<dbReference type="PANTHER" id="PTHR36115">
    <property type="entry name" value="PROLINE-RICH ANTIGEN HOMOLOG-RELATED"/>
    <property type="match status" value="1"/>
</dbReference>
<feature type="transmembrane region" description="Helical" evidence="7">
    <location>
        <begin position="198"/>
        <end position="222"/>
    </location>
</feature>
<dbReference type="Pfam" id="PF06271">
    <property type="entry name" value="RDD"/>
    <property type="match status" value="1"/>
</dbReference>
<evidence type="ECO:0000256" key="2">
    <source>
        <dbReference type="ARBA" id="ARBA00022475"/>
    </source>
</evidence>
<feature type="transmembrane region" description="Helical" evidence="7">
    <location>
        <begin position="141"/>
        <end position="161"/>
    </location>
</feature>
<comment type="subcellular location">
    <subcellularLocation>
        <location evidence="1">Cell membrane</location>
        <topology evidence="1">Multi-pass membrane protein</topology>
    </subcellularLocation>
</comment>
<name>A0ABV2WS08_9NOCA</name>
<dbReference type="GeneID" id="96244833"/>
<feature type="compositionally biased region" description="Pro residues" evidence="6">
    <location>
        <begin position="19"/>
        <end position="57"/>
    </location>
</feature>
<keyword evidence="5 7" id="KW-0472">Membrane</keyword>
<proteinExistence type="predicted"/>
<evidence type="ECO:0000256" key="6">
    <source>
        <dbReference type="SAM" id="MobiDB-lite"/>
    </source>
</evidence>
<reference evidence="9 10" key="1">
    <citation type="submission" date="2024-06" db="EMBL/GenBank/DDBJ databases">
        <title>The Natural Products Discovery Center: Release of the First 8490 Sequenced Strains for Exploring Actinobacteria Biosynthetic Diversity.</title>
        <authorList>
            <person name="Kalkreuter E."/>
            <person name="Kautsar S.A."/>
            <person name="Yang D."/>
            <person name="Bader C.D."/>
            <person name="Teijaro C.N."/>
            <person name="Fluegel L."/>
            <person name="Davis C.M."/>
            <person name="Simpson J.R."/>
            <person name="Lauterbach L."/>
            <person name="Steele A.D."/>
            <person name="Gui C."/>
            <person name="Meng S."/>
            <person name="Li G."/>
            <person name="Viehrig K."/>
            <person name="Ye F."/>
            <person name="Su P."/>
            <person name="Kiefer A.F."/>
            <person name="Nichols A."/>
            <person name="Cepeda A.J."/>
            <person name="Yan W."/>
            <person name="Fan B."/>
            <person name="Jiang Y."/>
            <person name="Adhikari A."/>
            <person name="Zheng C.-J."/>
            <person name="Schuster L."/>
            <person name="Cowan T.M."/>
            <person name="Smanski M.J."/>
            <person name="Chevrette M.G."/>
            <person name="De Carvalho L.P.S."/>
            <person name="Shen B."/>
        </authorList>
    </citation>
    <scope>NUCLEOTIDE SEQUENCE [LARGE SCALE GENOMIC DNA]</scope>
    <source>
        <strain evidence="9 10">NPDC019708</strain>
    </source>
</reference>
<keyword evidence="10" id="KW-1185">Reference proteome</keyword>
<accession>A0ABV2WS08</accession>
<protein>
    <submittedName>
        <fullName evidence="9">RDD family protein</fullName>
    </submittedName>
</protein>
<comment type="caution">
    <text evidence="9">The sequence shown here is derived from an EMBL/GenBank/DDBJ whole genome shotgun (WGS) entry which is preliminary data.</text>
</comment>
<evidence type="ECO:0000256" key="7">
    <source>
        <dbReference type="SAM" id="Phobius"/>
    </source>
</evidence>
<dbReference type="RefSeq" id="WP_030524271.1">
    <property type="nucleotide sequence ID" value="NZ_JBEYBD010000019.1"/>
</dbReference>
<dbReference type="InterPro" id="IPR010432">
    <property type="entry name" value="RDD"/>
</dbReference>
<evidence type="ECO:0000256" key="3">
    <source>
        <dbReference type="ARBA" id="ARBA00022692"/>
    </source>
</evidence>
<evidence type="ECO:0000259" key="8">
    <source>
        <dbReference type="Pfam" id="PF06271"/>
    </source>
</evidence>
<dbReference type="InterPro" id="IPR051791">
    <property type="entry name" value="Pra-immunoreactive"/>
</dbReference>
<keyword evidence="4 7" id="KW-1133">Transmembrane helix</keyword>
<sequence length="246" mass="26260">MTSGGYDPSNHPQAGQPYGQPPQYPQPGQYAPPPGRYAPQPDPYAPQPPHYNPPAGQPQPYGQQAPPAPPAPPAQPAPRYQQTVFPEAQYGGQQYGHYQPAFGVPGNLWPRFAARLIDNLIIALPLALLLNFVLMPNLTGLTGPAVSYAIIFAVTLVYYVLMEWKTGATLGKKILGLKVVAPDGAPTVPPLLSLKRNIFLAVLIVPCVGWVAGAALMLYTAATLDKNPNRQGWNDKLAGGTQVIAA</sequence>
<keyword evidence="3 7" id="KW-0812">Transmembrane</keyword>
<evidence type="ECO:0000313" key="9">
    <source>
        <dbReference type="EMBL" id="MEU1953677.1"/>
    </source>
</evidence>
<feature type="region of interest" description="Disordered" evidence="6">
    <location>
        <begin position="1"/>
        <end position="78"/>
    </location>
</feature>
<feature type="domain" description="RDD" evidence="8">
    <location>
        <begin position="106"/>
        <end position="239"/>
    </location>
</feature>
<organism evidence="9 10">
    <name type="scientific">Nocardia rhamnosiphila</name>
    <dbReference type="NCBI Taxonomy" id="426716"/>
    <lineage>
        <taxon>Bacteria</taxon>
        <taxon>Bacillati</taxon>
        <taxon>Actinomycetota</taxon>
        <taxon>Actinomycetes</taxon>
        <taxon>Mycobacteriales</taxon>
        <taxon>Nocardiaceae</taxon>
        <taxon>Nocardia</taxon>
    </lineage>
</organism>
<evidence type="ECO:0000313" key="10">
    <source>
        <dbReference type="Proteomes" id="UP001550628"/>
    </source>
</evidence>
<feature type="transmembrane region" description="Helical" evidence="7">
    <location>
        <begin position="116"/>
        <end position="135"/>
    </location>
</feature>
<dbReference type="Proteomes" id="UP001550628">
    <property type="component" value="Unassembled WGS sequence"/>
</dbReference>
<evidence type="ECO:0000256" key="1">
    <source>
        <dbReference type="ARBA" id="ARBA00004651"/>
    </source>
</evidence>